<name>A0A0F9S928_9ZZZZ</name>
<proteinExistence type="predicted"/>
<organism evidence="1">
    <name type="scientific">marine sediment metagenome</name>
    <dbReference type="NCBI Taxonomy" id="412755"/>
    <lineage>
        <taxon>unclassified sequences</taxon>
        <taxon>metagenomes</taxon>
        <taxon>ecological metagenomes</taxon>
    </lineage>
</organism>
<sequence>MAILEVGLNLGMHFLIDIKYYSSSDNVLDPNLRAGFLTALESFTSEVFGDDISVISLGSFKLVCYCEMVQLPGKEKENEQPLLMFAIIEKGTEIPIVKEQLTVIINHFLNRYSLNDIFSKKPKYFKTFEARINEILGDLKLKTEDRFRSIYPFSVA</sequence>
<evidence type="ECO:0000313" key="1">
    <source>
        <dbReference type="EMBL" id="KKN33521.1"/>
    </source>
</evidence>
<gene>
    <name evidence="1" type="ORF">LCGC14_0803010</name>
</gene>
<dbReference type="EMBL" id="LAZR01002171">
    <property type="protein sequence ID" value="KKN33521.1"/>
    <property type="molecule type" value="Genomic_DNA"/>
</dbReference>
<protein>
    <submittedName>
        <fullName evidence="1">Uncharacterized protein</fullName>
    </submittedName>
</protein>
<accession>A0A0F9S928</accession>
<dbReference type="AlphaFoldDB" id="A0A0F9S928"/>
<comment type="caution">
    <text evidence="1">The sequence shown here is derived from an EMBL/GenBank/DDBJ whole genome shotgun (WGS) entry which is preliminary data.</text>
</comment>
<reference evidence="1" key="1">
    <citation type="journal article" date="2015" name="Nature">
        <title>Complex archaea that bridge the gap between prokaryotes and eukaryotes.</title>
        <authorList>
            <person name="Spang A."/>
            <person name="Saw J.H."/>
            <person name="Jorgensen S.L."/>
            <person name="Zaremba-Niedzwiedzka K."/>
            <person name="Martijn J."/>
            <person name="Lind A.E."/>
            <person name="van Eijk R."/>
            <person name="Schleper C."/>
            <person name="Guy L."/>
            <person name="Ettema T.J."/>
        </authorList>
    </citation>
    <scope>NUCLEOTIDE SEQUENCE</scope>
</reference>